<gene>
    <name evidence="1" type="ORF">DFH05DRAFT_1375864</name>
</gene>
<accession>A0A9W8NVM7</accession>
<reference evidence="1 2" key="1">
    <citation type="journal article" date="2023" name="Proc. Natl. Acad. Sci. U.S.A.">
        <title>A global phylogenomic analysis of the shiitake genus Lentinula.</title>
        <authorList>
            <person name="Sierra-Patev S."/>
            <person name="Min B."/>
            <person name="Naranjo-Ortiz M."/>
            <person name="Looney B."/>
            <person name="Konkel Z."/>
            <person name="Slot J.C."/>
            <person name="Sakamoto Y."/>
            <person name="Steenwyk J.L."/>
            <person name="Rokas A."/>
            <person name="Carro J."/>
            <person name="Camarero S."/>
            <person name="Ferreira P."/>
            <person name="Molpeceres G."/>
            <person name="Ruiz-Duenas F.J."/>
            <person name="Serrano A."/>
            <person name="Henrissat B."/>
            <person name="Drula E."/>
            <person name="Hughes K.W."/>
            <person name="Mata J.L."/>
            <person name="Ishikawa N.K."/>
            <person name="Vargas-Isla R."/>
            <person name="Ushijima S."/>
            <person name="Smith C.A."/>
            <person name="Donoghue J."/>
            <person name="Ahrendt S."/>
            <person name="Andreopoulos W."/>
            <person name="He G."/>
            <person name="LaButti K."/>
            <person name="Lipzen A."/>
            <person name="Ng V."/>
            <person name="Riley R."/>
            <person name="Sandor L."/>
            <person name="Barry K."/>
            <person name="Martinez A.T."/>
            <person name="Xiao Y."/>
            <person name="Gibbons J.G."/>
            <person name="Terashima K."/>
            <person name="Grigoriev I.V."/>
            <person name="Hibbett D."/>
        </authorList>
    </citation>
    <scope>NUCLEOTIDE SEQUENCE [LARGE SCALE GENOMIC DNA]</scope>
    <source>
        <strain evidence="1 2">TFB7810</strain>
    </source>
</reference>
<comment type="caution">
    <text evidence="1">The sequence shown here is derived from an EMBL/GenBank/DDBJ whole genome shotgun (WGS) entry which is preliminary data.</text>
</comment>
<organism evidence="1 2">
    <name type="scientific">Lentinula detonsa</name>
    <dbReference type="NCBI Taxonomy" id="2804962"/>
    <lineage>
        <taxon>Eukaryota</taxon>
        <taxon>Fungi</taxon>
        <taxon>Dikarya</taxon>
        <taxon>Basidiomycota</taxon>
        <taxon>Agaricomycotina</taxon>
        <taxon>Agaricomycetes</taxon>
        <taxon>Agaricomycetidae</taxon>
        <taxon>Agaricales</taxon>
        <taxon>Marasmiineae</taxon>
        <taxon>Omphalotaceae</taxon>
        <taxon>Lentinula</taxon>
    </lineage>
</organism>
<dbReference type="Proteomes" id="UP001142393">
    <property type="component" value="Unassembled WGS sequence"/>
</dbReference>
<dbReference type="EMBL" id="JANVFU010000012">
    <property type="protein sequence ID" value="KAJ3741554.1"/>
    <property type="molecule type" value="Genomic_DNA"/>
</dbReference>
<sequence length="69" mass="7925">LHSFADGLAYQTQFRDDRMLAAIFRYGGGFLRMMEACLEKERRQNLNRGAPIATWDSGSAPAMYYCTWP</sequence>
<evidence type="ECO:0000313" key="2">
    <source>
        <dbReference type="Proteomes" id="UP001142393"/>
    </source>
</evidence>
<protein>
    <submittedName>
        <fullName evidence="1">Uncharacterized protein</fullName>
    </submittedName>
</protein>
<keyword evidence="2" id="KW-1185">Reference proteome</keyword>
<feature type="non-terminal residue" evidence="1">
    <location>
        <position position="69"/>
    </location>
</feature>
<dbReference type="AlphaFoldDB" id="A0A9W8NVM7"/>
<feature type="non-terminal residue" evidence="1">
    <location>
        <position position="1"/>
    </location>
</feature>
<evidence type="ECO:0000313" key="1">
    <source>
        <dbReference type="EMBL" id="KAJ3741554.1"/>
    </source>
</evidence>
<name>A0A9W8NVM7_9AGAR</name>
<proteinExistence type="predicted"/>